<comment type="caution">
    <text evidence="1">The sequence shown here is derived from an EMBL/GenBank/DDBJ whole genome shotgun (WGS) entry which is preliminary data.</text>
</comment>
<sequence>MPSRTNPTAPFNRDPEDSHDAFLADEDESNSSVVESHYNDLPDNTNFFHDAIASGQEQAAMFPEEVQEPRIDHSDTHPRLVPFPSRSSASQNLPDAFRPGYLDNPATMPNPYRFPDGAPTQPAERPALWEDTSSSTPPFPTVSPAATSFAARASRLSSHYRRSVDFSPSPPSPSCLAYPSTARLVRGNNPYQRGAHAAHMLSNVRLSAGATAAVATNTDLAMPLLEGDTIDALRRERERKRTYTGGDGAERVGRLRMNVGPGAHSVRRRKLAHRPRRPFGNLSTCFDNMVHANRATFGGETSQEAAAQNLALREAQRFLHECIDQRRARREAQQQEDEDAEEGEEPASTTDDEREHEDEDEDEEY</sequence>
<dbReference type="EMBL" id="CADEHS020000009">
    <property type="protein sequence ID" value="CAG9945496.1"/>
    <property type="molecule type" value="Genomic_DNA"/>
</dbReference>
<name>A0ACA9TWY1_BIOOC</name>
<evidence type="ECO:0000313" key="2">
    <source>
        <dbReference type="Proteomes" id="UP000836387"/>
    </source>
</evidence>
<gene>
    <name evidence="1" type="ORF">CRV2_00012234</name>
</gene>
<organism evidence="1 2">
    <name type="scientific">Clonostachys rosea f. rosea IK726</name>
    <dbReference type="NCBI Taxonomy" id="1349383"/>
    <lineage>
        <taxon>Eukaryota</taxon>
        <taxon>Fungi</taxon>
        <taxon>Dikarya</taxon>
        <taxon>Ascomycota</taxon>
        <taxon>Pezizomycotina</taxon>
        <taxon>Sordariomycetes</taxon>
        <taxon>Hypocreomycetidae</taxon>
        <taxon>Hypocreales</taxon>
        <taxon>Bionectriaceae</taxon>
        <taxon>Clonostachys</taxon>
    </lineage>
</organism>
<evidence type="ECO:0000313" key="1">
    <source>
        <dbReference type="EMBL" id="CAG9945496.1"/>
    </source>
</evidence>
<proteinExistence type="predicted"/>
<reference evidence="1" key="1">
    <citation type="submission" date="2020-04" db="EMBL/GenBank/DDBJ databases">
        <authorList>
            <person name="Broberg M."/>
        </authorList>
    </citation>
    <scope>NUCLEOTIDE SEQUENCE</scope>
</reference>
<keyword evidence="2" id="KW-1185">Reference proteome</keyword>
<protein>
    <submittedName>
        <fullName evidence="1">Uncharacterized protein</fullName>
    </submittedName>
</protein>
<accession>A0ACA9TWY1</accession>
<dbReference type="Proteomes" id="UP000836387">
    <property type="component" value="Unassembled WGS sequence"/>
</dbReference>
<reference evidence="1" key="2">
    <citation type="submission" date="2021-10" db="EMBL/GenBank/DDBJ databases">
        <authorList>
            <person name="Piombo E."/>
        </authorList>
    </citation>
    <scope>NUCLEOTIDE SEQUENCE</scope>
</reference>